<evidence type="ECO:0000256" key="2">
    <source>
        <dbReference type="ARBA" id="ARBA00009370"/>
    </source>
</evidence>
<evidence type="ECO:0000256" key="5">
    <source>
        <dbReference type="ARBA" id="ARBA00022801"/>
    </source>
</evidence>
<dbReference type="Proteomes" id="UP000317238">
    <property type="component" value="Unassembled WGS sequence"/>
</dbReference>
<dbReference type="GO" id="GO:0004252">
    <property type="term" value="F:serine-type endopeptidase activity"/>
    <property type="evidence" value="ECO:0007669"/>
    <property type="project" value="InterPro"/>
</dbReference>
<reference evidence="9 10" key="1">
    <citation type="submission" date="2019-02" db="EMBL/GenBank/DDBJ databases">
        <title>Deep-cultivation of Planctomycetes and their phenomic and genomic characterization uncovers novel biology.</title>
        <authorList>
            <person name="Wiegand S."/>
            <person name="Jogler M."/>
            <person name="Boedeker C."/>
            <person name="Pinto D."/>
            <person name="Vollmers J."/>
            <person name="Rivas-Marin E."/>
            <person name="Kohn T."/>
            <person name="Peeters S.H."/>
            <person name="Heuer A."/>
            <person name="Rast P."/>
            <person name="Oberbeckmann S."/>
            <person name="Bunk B."/>
            <person name="Jeske O."/>
            <person name="Meyerdierks A."/>
            <person name="Storesund J.E."/>
            <person name="Kallscheuer N."/>
            <person name="Luecker S."/>
            <person name="Lage O.M."/>
            <person name="Pohl T."/>
            <person name="Merkel B.J."/>
            <person name="Hornburger P."/>
            <person name="Mueller R.-W."/>
            <person name="Bruemmer F."/>
            <person name="Labrenz M."/>
            <person name="Spormann A.M."/>
            <person name="Op Den Camp H."/>
            <person name="Overmann J."/>
            <person name="Amann R."/>
            <person name="Jetten M.S.M."/>
            <person name="Mascher T."/>
            <person name="Medema M.H."/>
            <person name="Devos D.P."/>
            <person name="Kaster A.-K."/>
            <person name="Ovreas L."/>
            <person name="Rohde M."/>
            <person name="Galperin M.Y."/>
            <person name="Jogler C."/>
        </authorList>
    </citation>
    <scope>NUCLEOTIDE SEQUENCE [LARGE SCALE GENOMIC DNA]</scope>
    <source>
        <strain evidence="9 10">Pan14r</strain>
    </source>
</reference>
<comment type="similarity">
    <text evidence="2">Belongs to the peptidase S26 family.</text>
</comment>
<feature type="region of interest" description="Disordered" evidence="7">
    <location>
        <begin position="209"/>
        <end position="237"/>
    </location>
</feature>
<comment type="catalytic activity">
    <reaction evidence="1">
        <text>Cleavage of hydrophobic, N-terminal signal or leader sequences from secreted and periplasmic proteins.</text>
        <dbReference type="EC" id="3.4.21.89"/>
    </reaction>
</comment>
<evidence type="ECO:0000256" key="6">
    <source>
        <dbReference type="ARBA" id="ARBA00029906"/>
    </source>
</evidence>
<evidence type="ECO:0000259" key="8">
    <source>
        <dbReference type="Pfam" id="PF10502"/>
    </source>
</evidence>
<dbReference type="InterPro" id="IPR000223">
    <property type="entry name" value="Pept_S26A_signal_pept_1"/>
</dbReference>
<protein>
    <recommendedName>
        <fullName evidence="4">Signal peptidase I</fullName>
        <ecNumber evidence="3">3.4.21.89</ecNumber>
    </recommendedName>
    <alternativeName>
        <fullName evidence="6">Leader peptidase I</fullName>
    </alternativeName>
</protein>
<keyword evidence="5" id="KW-0378">Hydrolase</keyword>
<dbReference type="InterPro" id="IPR019758">
    <property type="entry name" value="Pept_S26A_signal_pept_1_CS"/>
</dbReference>
<evidence type="ECO:0000256" key="3">
    <source>
        <dbReference type="ARBA" id="ARBA00013208"/>
    </source>
</evidence>
<evidence type="ECO:0000256" key="7">
    <source>
        <dbReference type="SAM" id="MobiDB-lite"/>
    </source>
</evidence>
<dbReference type="GO" id="GO:0006465">
    <property type="term" value="P:signal peptide processing"/>
    <property type="evidence" value="ECO:0007669"/>
    <property type="project" value="InterPro"/>
</dbReference>
<dbReference type="PROSITE" id="PS00761">
    <property type="entry name" value="SPASE_I_3"/>
    <property type="match status" value="1"/>
</dbReference>
<dbReference type="PANTHER" id="PTHR43390">
    <property type="entry name" value="SIGNAL PEPTIDASE I"/>
    <property type="match status" value="1"/>
</dbReference>
<evidence type="ECO:0000256" key="4">
    <source>
        <dbReference type="ARBA" id="ARBA00019232"/>
    </source>
</evidence>
<organism evidence="9 10">
    <name type="scientific">Crateriforma conspicua</name>
    <dbReference type="NCBI Taxonomy" id="2527996"/>
    <lineage>
        <taxon>Bacteria</taxon>
        <taxon>Pseudomonadati</taxon>
        <taxon>Planctomycetota</taxon>
        <taxon>Planctomycetia</taxon>
        <taxon>Planctomycetales</taxon>
        <taxon>Planctomycetaceae</taxon>
        <taxon>Crateriforma</taxon>
    </lineage>
</organism>
<dbReference type="PRINTS" id="PR00727">
    <property type="entry name" value="LEADERPTASE"/>
</dbReference>
<name>A0A5C5XYD6_9PLAN</name>
<comment type="caution">
    <text evidence="9">The sequence shown here is derived from an EMBL/GenBank/DDBJ whole genome shotgun (WGS) entry which is preliminary data.</text>
</comment>
<proteinExistence type="inferred from homology"/>
<feature type="domain" description="Peptidase S26" evidence="8">
    <location>
        <begin position="134"/>
        <end position="193"/>
    </location>
</feature>
<sequence length="457" mass="50617">MSGSITIRLQQRQTNLWRTLFRPRWTHESARSIARSARPVGFFVRRSIAGVILIAVSLLVTGCRPRQSDEVTLMKVAGGSMAPTWVGRHGEVRCEQCLSSLRIVTAMMPPKGQAYVCPFCGGEVTSPGVADRSGDVVAVHHPRGNDHRWQRGDLVAVRRNGIPRLKRLVALPGDVLALDGLRLTVNGRAAGDHFDAPLIVVNQDWLSDSEAEGPSSEGRPFSWWQPSDAQGRPNRGWARQDSAWTAARSRDDAMPSWLVYRHRNVFHSLREDTIRDNYPGNVSLVRPLYEVDRLVLTANVQAGPDASVATGPLGEGGIEVYFWTPDGIVMHRRPLPRDMSAMRFYSRDAVLVPADRNATIPVTQKRPVAITAPPGTVVAGLLLERPVEYRLRRTDATESFPLRLGEDQFFVLGDNVPVSVDSRKWGPIRRDDLIGWVPATAEPIAAGRLPAQPINRE</sequence>
<dbReference type="InterPro" id="IPR036286">
    <property type="entry name" value="LexA/Signal_pep-like_sf"/>
</dbReference>
<dbReference type="InterPro" id="IPR019757">
    <property type="entry name" value="Pept_S26A_signal_pept_1_Lys-AS"/>
</dbReference>
<dbReference type="InterPro" id="IPR019533">
    <property type="entry name" value="Peptidase_S26"/>
</dbReference>
<feature type="domain" description="Peptidase S26" evidence="8">
    <location>
        <begin position="404"/>
        <end position="437"/>
    </location>
</feature>
<dbReference type="CDD" id="cd06530">
    <property type="entry name" value="S26_SPase_I"/>
    <property type="match status" value="1"/>
</dbReference>
<dbReference type="EC" id="3.4.21.89" evidence="3"/>
<accession>A0A5C5XYD6</accession>
<dbReference type="EMBL" id="SJPL01000001">
    <property type="protein sequence ID" value="TWT68426.1"/>
    <property type="molecule type" value="Genomic_DNA"/>
</dbReference>
<dbReference type="PANTHER" id="PTHR43390:SF1">
    <property type="entry name" value="CHLOROPLAST PROCESSING PEPTIDASE"/>
    <property type="match status" value="1"/>
</dbReference>
<evidence type="ECO:0000313" key="9">
    <source>
        <dbReference type="EMBL" id="TWT68426.1"/>
    </source>
</evidence>
<gene>
    <name evidence="9" type="ORF">Pan14r_06710</name>
</gene>
<keyword evidence="10" id="KW-1185">Reference proteome</keyword>
<evidence type="ECO:0000313" key="10">
    <source>
        <dbReference type="Proteomes" id="UP000317238"/>
    </source>
</evidence>
<dbReference type="Pfam" id="PF10502">
    <property type="entry name" value="Peptidase_S26"/>
    <property type="match status" value="2"/>
</dbReference>
<dbReference type="GO" id="GO:0009003">
    <property type="term" value="F:signal peptidase activity"/>
    <property type="evidence" value="ECO:0007669"/>
    <property type="project" value="UniProtKB-EC"/>
</dbReference>
<evidence type="ECO:0000256" key="1">
    <source>
        <dbReference type="ARBA" id="ARBA00000677"/>
    </source>
</evidence>
<dbReference type="PROSITE" id="PS00760">
    <property type="entry name" value="SPASE_I_2"/>
    <property type="match status" value="1"/>
</dbReference>
<dbReference type="GO" id="GO:0016020">
    <property type="term" value="C:membrane"/>
    <property type="evidence" value="ECO:0007669"/>
    <property type="project" value="InterPro"/>
</dbReference>
<dbReference type="AlphaFoldDB" id="A0A5C5XYD6"/>
<dbReference type="SUPFAM" id="SSF51306">
    <property type="entry name" value="LexA/Signal peptidase"/>
    <property type="match status" value="2"/>
</dbReference>
<dbReference type="Gene3D" id="2.10.109.10">
    <property type="entry name" value="Umud Fragment, subunit A"/>
    <property type="match status" value="2"/>
</dbReference>